<feature type="compositionally biased region" description="Basic and acidic residues" evidence="1">
    <location>
        <begin position="79"/>
        <end position="90"/>
    </location>
</feature>
<protein>
    <submittedName>
        <fullName evidence="2">Uncharacterized protein</fullName>
    </submittedName>
</protein>
<evidence type="ECO:0000313" key="3">
    <source>
        <dbReference type="Proteomes" id="UP000775213"/>
    </source>
</evidence>
<sequence length="122" mass="13307">MFSGLVSLPALLGPNPESKNLLLEVNPTLFFATTCLCNIKPLFPETKLSSSLSLVASACCGRFSGAMEKKCFRAPSSDSKPRGKNPHEQKYISVPGTIGGAERSEVARNGRRQVWQRRVRPS</sequence>
<gene>
    <name evidence="2" type="ORF">IEQ34_018918</name>
</gene>
<keyword evidence="3" id="KW-1185">Reference proteome</keyword>
<dbReference type="EMBL" id="JAGFBR010000017">
    <property type="protein sequence ID" value="KAH0451619.1"/>
    <property type="molecule type" value="Genomic_DNA"/>
</dbReference>
<reference evidence="2 3" key="1">
    <citation type="journal article" date="2021" name="Hortic Res">
        <title>Chromosome-scale assembly of the Dendrobium chrysotoxum genome enhances the understanding of orchid evolution.</title>
        <authorList>
            <person name="Zhang Y."/>
            <person name="Zhang G.Q."/>
            <person name="Zhang D."/>
            <person name="Liu X.D."/>
            <person name="Xu X.Y."/>
            <person name="Sun W.H."/>
            <person name="Yu X."/>
            <person name="Zhu X."/>
            <person name="Wang Z.W."/>
            <person name="Zhao X."/>
            <person name="Zhong W.Y."/>
            <person name="Chen H."/>
            <person name="Yin W.L."/>
            <person name="Huang T."/>
            <person name="Niu S.C."/>
            <person name="Liu Z.J."/>
        </authorList>
    </citation>
    <scope>NUCLEOTIDE SEQUENCE [LARGE SCALE GENOMIC DNA]</scope>
    <source>
        <strain evidence="2">Lindl</strain>
    </source>
</reference>
<proteinExistence type="predicted"/>
<accession>A0AAV7FPT8</accession>
<evidence type="ECO:0000313" key="2">
    <source>
        <dbReference type="EMBL" id="KAH0451619.1"/>
    </source>
</evidence>
<dbReference type="Proteomes" id="UP000775213">
    <property type="component" value="Unassembled WGS sequence"/>
</dbReference>
<name>A0AAV7FPT8_DENCH</name>
<feature type="compositionally biased region" description="Basic residues" evidence="1">
    <location>
        <begin position="109"/>
        <end position="122"/>
    </location>
</feature>
<feature type="region of interest" description="Disordered" evidence="1">
    <location>
        <begin position="74"/>
        <end position="122"/>
    </location>
</feature>
<dbReference type="AlphaFoldDB" id="A0AAV7FPT8"/>
<organism evidence="2 3">
    <name type="scientific">Dendrobium chrysotoxum</name>
    <name type="common">Orchid</name>
    <dbReference type="NCBI Taxonomy" id="161865"/>
    <lineage>
        <taxon>Eukaryota</taxon>
        <taxon>Viridiplantae</taxon>
        <taxon>Streptophyta</taxon>
        <taxon>Embryophyta</taxon>
        <taxon>Tracheophyta</taxon>
        <taxon>Spermatophyta</taxon>
        <taxon>Magnoliopsida</taxon>
        <taxon>Liliopsida</taxon>
        <taxon>Asparagales</taxon>
        <taxon>Orchidaceae</taxon>
        <taxon>Epidendroideae</taxon>
        <taxon>Malaxideae</taxon>
        <taxon>Dendrobiinae</taxon>
        <taxon>Dendrobium</taxon>
    </lineage>
</organism>
<comment type="caution">
    <text evidence="2">The sequence shown here is derived from an EMBL/GenBank/DDBJ whole genome shotgun (WGS) entry which is preliminary data.</text>
</comment>
<evidence type="ECO:0000256" key="1">
    <source>
        <dbReference type="SAM" id="MobiDB-lite"/>
    </source>
</evidence>